<proteinExistence type="inferred from homology"/>
<feature type="domain" description="Sulfatase N-terminal" evidence="7">
    <location>
        <begin position="41"/>
        <end position="354"/>
    </location>
</feature>
<dbReference type="EC" id="3.1.6.1" evidence="8"/>
<dbReference type="Proteomes" id="UP000317648">
    <property type="component" value="Chromosome"/>
</dbReference>
<dbReference type="AlphaFoldDB" id="A0A518DS88"/>
<dbReference type="SUPFAM" id="SSF53649">
    <property type="entry name" value="Alkaline phosphatase-like"/>
    <property type="match status" value="1"/>
</dbReference>
<evidence type="ECO:0000256" key="3">
    <source>
        <dbReference type="ARBA" id="ARBA00022723"/>
    </source>
</evidence>
<dbReference type="KEGG" id="lcre:Pla8534_25050"/>
<dbReference type="Gene3D" id="3.30.1120.10">
    <property type="match status" value="1"/>
</dbReference>
<dbReference type="InterPro" id="IPR000917">
    <property type="entry name" value="Sulfatase_N"/>
</dbReference>
<keyword evidence="4" id="KW-0732">Signal</keyword>
<dbReference type="PANTHER" id="PTHR42693">
    <property type="entry name" value="ARYLSULFATASE FAMILY MEMBER"/>
    <property type="match status" value="1"/>
</dbReference>
<dbReference type="CDD" id="cd16144">
    <property type="entry name" value="ARS_like"/>
    <property type="match status" value="1"/>
</dbReference>
<dbReference type="EMBL" id="CP036433">
    <property type="protein sequence ID" value="QDU94699.1"/>
    <property type="molecule type" value="Genomic_DNA"/>
</dbReference>
<dbReference type="GO" id="GO:0004065">
    <property type="term" value="F:arylsulfatase activity"/>
    <property type="evidence" value="ECO:0007669"/>
    <property type="project" value="UniProtKB-EC"/>
</dbReference>
<comment type="cofactor">
    <cofactor evidence="1">
        <name>Ca(2+)</name>
        <dbReference type="ChEBI" id="CHEBI:29108"/>
    </cofactor>
</comment>
<gene>
    <name evidence="8" type="primary">atsA_27</name>
    <name evidence="8" type="ORF">Pla8534_25050</name>
</gene>
<reference evidence="8 9" key="1">
    <citation type="submission" date="2019-02" db="EMBL/GenBank/DDBJ databases">
        <title>Deep-cultivation of Planctomycetes and their phenomic and genomic characterization uncovers novel biology.</title>
        <authorList>
            <person name="Wiegand S."/>
            <person name="Jogler M."/>
            <person name="Boedeker C."/>
            <person name="Pinto D."/>
            <person name="Vollmers J."/>
            <person name="Rivas-Marin E."/>
            <person name="Kohn T."/>
            <person name="Peeters S.H."/>
            <person name="Heuer A."/>
            <person name="Rast P."/>
            <person name="Oberbeckmann S."/>
            <person name="Bunk B."/>
            <person name="Jeske O."/>
            <person name="Meyerdierks A."/>
            <person name="Storesund J.E."/>
            <person name="Kallscheuer N."/>
            <person name="Luecker S."/>
            <person name="Lage O.M."/>
            <person name="Pohl T."/>
            <person name="Merkel B.J."/>
            <person name="Hornburger P."/>
            <person name="Mueller R.-W."/>
            <person name="Bruemmer F."/>
            <person name="Labrenz M."/>
            <person name="Spormann A.M."/>
            <person name="Op den Camp H."/>
            <person name="Overmann J."/>
            <person name="Amann R."/>
            <person name="Jetten M.S.M."/>
            <person name="Mascher T."/>
            <person name="Medema M.H."/>
            <person name="Devos D.P."/>
            <person name="Kaster A.-K."/>
            <person name="Ovreas L."/>
            <person name="Rohde M."/>
            <person name="Galperin M.Y."/>
            <person name="Jogler C."/>
        </authorList>
    </citation>
    <scope>NUCLEOTIDE SEQUENCE [LARGE SCALE GENOMIC DNA]</scope>
    <source>
        <strain evidence="8 9">Pla85_3_4</strain>
    </source>
</reference>
<comment type="similarity">
    <text evidence="2">Belongs to the sulfatase family.</text>
</comment>
<evidence type="ECO:0000256" key="1">
    <source>
        <dbReference type="ARBA" id="ARBA00001913"/>
    </source>
</evidence>
<dbReference type="Gene3D" id="3.40.720.10">
    <property type="entry name" value="Alkaline Phosphatase, subunit A"/>
    <property type="match status" value="1"/>
</dbReference>
<evidence type="ECO:0000256" key="6">
    <source>
        <dbReference type="ARBA" id="ARBA00022837"/>
    </source>
</evidence>
<evidence type="ECO:0000256" key="4">
    <source>
        <dbReference type="ARBA" id="ARBA00022729"/>
    </source>
</evidence>
<keyword evidence="6" id="KW-0106">Calcium</keyword>
<evidence type="ECO:0000313" key="9">
    <source>
        <dbReference type="Proteomes" id="UP000317648"/>
    </source>
</evidence>
<dbReference type="Pfam" id="PF00884">
    <property type="entry name" value="Sulfatase"/>
    <property type="match status" value="1"/>
</dbReference>
<accession>A0A518DS88</accession>
<dbReference type="GO" id="GO:0046872">
    <property type="term" value="F:metal ion binding"/>
    <property type="evidence" value="ECO:0007669"/>
    <property type="project" value="UniProtKB-KW"/>
</dbReference>
<evidence type="ECO:0000259" key="7">
    <source>
        <dbReference type="Pfam" id="PF00884"/>
    </source>
</evidence>
<keyword evidence="5 8" id="KW-0378">Hydrolase</keyword>
<evidence type="ECO:0000313" key="8">
    <source>
        <dbReference type="EMBL" id="QDU94699.1"/>
    </source>
</evidence>
<dbReference type="InterPro" id="IPR017850">
    <property type="entry name" value="Alkaline_phosphatase_core_sf"/>
</dbReference>
<evidence type="ECO:0000256" key="2">
    <source>
        <dbReference type="ARBA" id="ARBA00008779"/>
    </source>
</evidence>
<keyword evidence="3" id="KW-0479">Metal-binding</keyword>
<sequence>MRTAGALLIRCKENQVKNLSIACLLFVVWLGQPVAASAAKPNLLFIFLDDFGWRDAGFMGTDFYETPHLDALAAAGMIFTDAYACAANCAPARAGLLSGQYSPRHQIYNVGVGARGDARFRQLKHTPGVDTLDPQLRTWAHQLQQAGYRTATLGKWHLSKDPLPYGFDVNIGGTHSGSPPRGYYPPHGKTPGLEQAPADEYLTDRLSEEAIAFIRSCGDRPWALYLTHFAVHTPLDAKRELLEKYQAKPSGKLHQHVKMATMIQAVDDGVGRIQAVLDELHLTDNTIVVFSSDNGGYGPATDMAPLRGYKGTYYEGGIRVPLFVKWPGVVQPGTTCKEPVIGADLYPTFCAMTGAPLPDDQPLDGVSLVPLLRGEKSPAEGRPLYWHFPAYLQSYSVTNEQRDPLFRARPCSVVRQGDWKLIQYFEDGDLELFNLREDLGESTSLAKTEPEQTQRMLQQLQQWQQALHAPIPDERNPDYDPAAEAKAIARARKK</sequence>
<dbReference type="PANTHER" id="PTHR42693:SF42">
    <property type="entry name" value="ARYLSULFATASE G"/>
    <property type="match status" value="1"/>
</dbReference>
<organism evidence="8 9">
    <name type="scientific">Lignipirellula cremea</name>
    <dbReference type="NCBI Taxonomy" id="2528010"/>
    <lineage>
        <taxon>Bacteria</taxon>
        <taxon>Pseudomonadati</taxon>
        <taxon>Planctomycetota</taxon>
        <taxon>Planctomycetia</taxon>
        <taxon>Pirellulales</taxon>
        <taxon>Pirellulaceae</taxon>
        <taxon>Lignipirellula</taxon>
    </lineage>
</organism>
<dbReference type="InterPro" id="IPR050738">
    <property type="entry name" value="Sulfatase"/>
</dbReference>
<keyword evidence="9" id="KW-1185">Reference proteome</keyword>
<evidence type="ECO:0000256" key="5">
    <source>
        <dbReference type="ARBA" id="ARBA00022801"/>
    </source>
</evidence>
<protein>
    <submittedName>
        <fullName evidence="8">Arylsulfatase</fullName>
        <ecNumber evidence="8">3.1.6.1</ecNumber>
    </submittedName>
</protein>
<dbReference type="OrthoDB" id="9783154at2"/>
<name>A0A518DS88_9BACT</name>